<dbReference type="NCBIfam" id="TIGR02937">
    <property type="entry name" value="sigma70-ECF"/>
    <property type="match status" value="1"/>
</dbReference>
<dbReference type="InterPro" id="IPR039425">
    <property type="entry name" value="RNA_pol_sigma-70-like"/>
</dbReference>
<dbReference type="EMBL" id="JAVUPU010000013">
    <property type="protein sequence ID" value="MDT9600842.1"/>
    <property type="molecule type" value="Genomic_DNA"/>
</dbReference>
<keyword evidence="8" id="KW-1185">Reference proteome</keyword>
<feature type="domain" description="RNA polymerase sigma factor 70 region 4 type 2" evidence="6">
    <location>
        <begin position="109"/>
        <end position="159"/>
    </location>
</feature>
<sequence>MTELDLWFVDEILPQERALTRFIRRNWRDEAEVPDLRQEIYARAYKGAKGGRPTYARAYLFTIARNLLIDRTRRAKVIPIDAVADLSGLDVATDLPSADRHLQGRQELQLLRDALAALPPRCREVVTLRKIDRLPQREVARRLSITEDTVERQVGKGMRILAEAVFGHAIRVRRRSPALHDGKARQ</sequence>
<evidence type="ECO:0000313" key="7">
    <source>
        <dbReference type="EMBL" id="MDT9600842.1"/>
    </source>
</evidence>
<dbReference type="InterPro" id="IPR007627">
    <property type="entry name" value="RNA_pol_sigma70_r2"/>
</dbReference>
<dbReference type="SUPFAM" id="SSF88659">
    <property type="entry name" value="Sigma3 and sigma4 domains of RNA polymerase sigma factors"/>
    <property type="match status" value="1"/>
</dbReference>
<protein>
    <submittedName>
        <fullName evidence="7">RNA polymerase sigma factor</fullName>
    </submittedName>
</protein>
<evidence type="ECO:0000256" key="3">
    <source>
        <dbReference type="ARBA" id="ARBA00023082"/>
    </source>
</evidence>
<evidence type="ECO:0000313" key="8">
    <source>
        <dbReference type="Proteomes" id="UP001259572"/>
    </source>
</evidence>
<evidence type="ECO:0000256" key="1">
    <source>
        <dbReference type="ARBA" id="ARBA00010641"/>
    </source>
</evidence>
<keyword evidence="4" id="KW-0804">Transcription</keyword>
<dbReference type="Pfam" id="PF04542">
    <property type="entry name" value="Sigma70_r2"/>
    <property type="match status" value="1"/>
</dbReference>
<dbReference type="PANTHER" id="PTHR43133:SF63">
    <property type="entry name" value="RNA POLYMERASE SIGMA FACTOR FECI-RELATED"/>
    <property type="match status" value="1"/>
</dbReference>
<dbReference type="Pfam" id="PF08281">
    <property type="entry name" value="Sigma70_r4_2"/>
    <property type="match status" value="1"/>
</dbReference>
<organism evidence="7 8">
    <name type="scientific">Sphingosinicella rhizophila</name>
    <dbReference type="NCBI Taxonomy" id="3050082"/>
    <lineage>
        <taxon>Bacteria</taxon>
        <taxon>Pseudomonadati</taxon>
        <taxon>Pseudomonadota</taxon>
        <taxon>Alphaproteobacteria</taxon>
        <taxon>Sphingomonadales</taxon>
        <taxon>Sphingosinicellaceae</taxon>
        <taxon>Sphingosinicella</taxon>
    </lineage>
</organism>
<accession>A0ABU3QC43</accession>
<evidence type="ECO:0000256" key="4">
    <source>
        <dbReference type="ARBA" id="ARBA00023163"/>
    </source>
</evidence>
<dbReference type="Proteomes" id="UP001259572">
    <property type="component" value="Unassembled WGS sequence"/>
</dbReference>
<evidence type="ECO:0000256" key="2">
    <source>
        <dbReference type="ARBA" id="ARBA00023015"/>
    </source>
</evidence>
<dbReference type="Gene3D" id="1.10.1740.10">
    <property type="match status" value="1"/>
</dbReference>
<evidence type="ECO:0000259" key="6">
    <source>
        <dbReference type="Pfam" id="PF08281"/>
    </source>
</evidence>
<keyword evidence="2" id="KW-0805">Transcription regulation</keyword>
<dbReference type="InterPro" id="IPR014284">
    <property type="entry name" value="RNA_pol_sigma-70_dom"/>
</dbReference>
<comment type="similarity">
    <text evidence="1">Belongs to the sigma-70 factor family. ECF subfamily.</text>
</comment>
<dbReference type="Gene3D" id="1.10.10.10">
    <property type="entry name" value="Winged helix-like DNA-binding domain superfamily/Winged helix DNA-binding domain"/>
    <property type="match status" value="1"/>
</dbReference>
<keyword evidence="3" id="KW-0731">Sigma factor</keyword>
<dbReference type="RefSeq" id="WP_315728364.1">
    <property type="nucleotide sequence ID" value="NZ_JAVUPU010000013.1"/>
</dbReference>
<gene>
    <name evidence="7" type="ORF">RQX22_17930</name>
</gene>
<dbReference type="InterPro" id="IPR013324">
    <property type="entry name" value="RNA_pol_sigma_r3/r4-like"/>
</dbReference>
<dbReference type="SUPFAM" id="SSF88946">
    <property type="entry name" value="Sigma2 domain of RNA polymerase sigma factors"/>
    <property type="match status" value="1"/>
</dbReference>
<comment type="caution">
    <text evidence="7">The sequence shown here is derived from an EMBL/GenBank/DDBJ whole genome shotgun (WGS) entry which is preliminary data.</text>
</comment>
<evidence type="ECO:0000259" key="5">
    <source>
        <dbReference type="Pfam" id="PF04542"/>
    </source>
</evidence>
<name>A0ABU3QC43_9SPHN</name>
<feature type="domain" description="RNA polymerase sigma-70 region 2" evidence="5">
    <location>
        <begin position="17"/>
        <end position="76"/>
    </location>
</feature>
<dbReference type="InterPro" id="IPR013249">
    <property type="entry name" value="RNA_pol_sigma70_r4_t2"/>
</dbReference>
<dbReference type="PANTHER" id="PTHR43133">
    <property type="entry name" value="RNA POLYMERASE ECF-TYPE SIGMA FACTO"/>
    <property type="match status" value="1"/>
</dbReference>
<proteinExistence type="inferred from homology"/>
<dbReference type="InterPro" id="IPR013325">
    <property type="entry name" value="RNA_pol_sigma_r2"/>
</dbReference>
<dbReference type="InterPro" id="IPR036388">
    <property type="entry name" value="WH-like_DNA-bd_sf"/>
</dbReference>
<reference evidence="7 8" key="1">
    <citation type="submission" date="2023-05" db="EMBL/GenBank/DDBJ databases">
        <authorList>
            <person name="Guo Y."/>
        </authorList>
    </citation>
    <scope>NUCLEOTIDE SEQUENCE [LARGE SCALE GENOMIC DNA]</scope>
    <source>
        <strain evidence="7 8">GR2756</strain>
    </source>
</reference>